<evidence type="ECO:0000313" key="1">
    <source>
        <dbReference type="EMBL" id="GKX67869.1"/>
    </source>
</evidence>
<organism evidence="1 2">
    <name type="scientific">Inconstantimicrobium mannanitabidum</name>
    <dbReference type="NCBI Taxonomy" id="1604901"/>
    <lineage>
        <taxon>Bacteria</taxon>
        <taxon>Bacillati</taxon>
        <taxon>Bacillota</taxon>
        <taxon>Clostridia</taxon>
        <taxon>Eubacteriales</taxon>
        <taxon>Clostridiaceae</taxon>
        <taxon>Inconstantimicrobium</taxon>
    </lineage>
</organism>
<protein>
    <submittedName>
        <fullName evidence="1">Uncharacterized protein</fullName>
    </submittedName>
</protein>
<sequence>MFIIFGVLATILVIVEEYLLSAYANFSVLGFTFFGVLPVGAIIIGMFLGWMLSVGIKKSRKRFKKSYCLVAALIGLITFFGISYMEYETTYISNNTNELNRKFEGMPLRDLVYQENGKIEHYTYFTYVKDSLDNAQSTITLKGGHKFDVDTRGTINYIEFFAELILIMIAAAICVKTSLSNNKFCETCNVYYKTKKLFFFLASNYDEEMDALDDALKNPQRLKELVAKKRKKNGRETFFNVELTYCPECKKGQILVKQYSVKGNSADEVVANRKTIELDNGIVDILINK</sequence>
<reference evidence="1" key="1">
    <citation type="journal article" date="2025" name="Int. J. Syst. Evol. Microbiol.">
        <title>Inconstantimicrobium mannanitabidum sp. nov., a novel member of the family Clostridiaceae isolated from anoxic soil under the treatment of reductive soil disinfestation.</title>
        <authorList>
            <person name="Ueki A."/>
            <person name="Tonouchi A."/>
            <person name="Honma S."/>
            <person name="Kaku N."/>
            <person name="Ueki K."/>
        </authorList>
    </citation>
    <scope>NUCLEOTIDE SEQUENCE</scope>
    <source>
        <strain evidence="1">TW13</strain>
    </source>
</reference>
<proteinExistence type="predicted"/>
<evidence type="ECO:0000313" key="2">
    <source>
        <dbReference type="Proteomes" id="UP001058074"/>
    </source>
</evidence>
<keyword evidence="2" id="KW-1185">Reference proteome</keyword>
<dbReference type="EMBL" id="BROD01000001">
    <property type="protein sequence ID" value="GKX67869.1"/>
    <property type="molecule type" value="Genomic_DNA"/>
</dbReference>
<comment type="caution">
    <text evidence="1">The sequence shown here is derived from an EMBL/GenBank/DDBJ whole genome shotgun (WGS) entry which is preliminary data.</text>
</comment>
<accession>A0ACB5RFP6</accession>
<name>A0ACB5RFP6_9CLOT</name>
<gene>
    <name evidence="1" type="ORF">rsdtw13_31270</name>
</gene>
<dbReference type="Proteomes" id="UP001058074">
    <property type="component" value="Unassembled WGS sequence"/>
</dbReference>